<evidence type="ECO:0000313" key="3">
    <source>
        <dbReference type="Proteomes" id="UP000239388"/>
    </source>
</evidence>
<reference evidence="2 3" key="1">
    <citation type="submission" date="2018-02" db="EMBL/GenBank/DDBJ databases">
        <title>Comparative genomes isolates from brazilian mangrove.</title>
        <authorList>
            <person name="Araujo J.E."/>
            <person name="Taketani R.G."/>
            <person name="Silva M.C.P."/>
            <person name="Loureco M.V."/>
            <person name="Andreote F.D."/>
        </authorList>
    </citation>
    <scope>NUCLEOTIDE SEQUENCE [LARGE SCALE GENOMIC DNA]</scope>
    <source>
        <strain evidence="2 3">NAP PRIS-MGV</strain>
    </source>
</reference>
<comment type="caution">
    <text evidence="2">The sequence shown here is derived from an EMBL/GenBank/DDBJ whole genome shotgun (WGS) entry which is preliminary data.</text>
</comment>
<accession>A0A2S8G6W0</accession>
<dbReference type="Proteomes" id="UP000239388">
    <property type="component" value="Unassembled WGS sequence"/>
</dbReference>
<dbReference type="InterPro" id="IPR025349">
    <property type="entry name" value="DUF4253"/>
</dbReference>
<dbReference type="AlphaFoldDB" id="A0A2S8G6W0"/>
<evidence type="ECO:0000313" key="2">
    <source>
        <dbReference type="EMBL" id="PQO40169.1"/>
    </source>
</evidence>
<evidence type="ECO:0000259" key="1">
    <source>
        <dbReference type="Pfam" id="PF14062"/>
    </source>
</evidence>
<name>A0A2S8G6W0_9BACT</name>
<sequence>MTLDEAAALLAQLSGEEVRPYATRDFGRDENPAARSVVVSLEDSFAILGQLRPKLGPGVLAFVGCTRSLAEEADKEASELVVALGDNQFDILRIAATDAVNFDMTTDDLVKKLQEYDAKYGIDIFHAETDTIQFRFEQLPEDMPAFCEDLYEFCPDIVDQGVGTVEELRQVIVESSVVYLWWD</sequence>
<feature type="domain" description="DUF4253" evidence="1">
    <location>
        <begin position="83"/>
        <end position="183"/>
    </location>
</feature>
<protein>
    <recommendedName>
        <fullName evidence="1">DUF4253 domain-containing protein</fullName>
    </recommendedName>
</protein>
<dbReference type="Pfam" id="PF14062">
    <property type="entry name" value="DUF4253"/>
    <property type="match status" value="1"/>
</dbReference>
<dbReference type="OrthoDB" id="4827574at2"/>
<dbReference type="RefSeq" id="WP_105352522.1">
    <property type="nucleotide sequence ID" value="NZ_PUIB01000009.1"/>
</dbReference>
<proteinExistence type="predicted"/>
<organism evidence="2 3">
    <name type="scientific">Blastopirellula marina</name>
    <dbReference type="NCBI Taxonomy" id="124"/>
    <lineage>
        <taxon>Bacteria</taxon>
        <taxon>Pseudomonadati</taxon>
        <taxon>Planctomycetota</taxon>
        <taxon>Planctomycetia</taxon>
        <taxon>Pirellulales</taxon>
        <taxon>Pirellulaceae</taxon>
        <taxon>Blastopirellula</taxon>
    </lineage>
</organism>
<dbReference type="EMBL" id="PUIB01000009">
    <property type="protein sequence ID" value="PQO40169.1"/>
    <property type="molecule type" value="Genomic_DNA"/>
</dbReference>
<gene>
    <name evidence="2" type="ORF">C5Y98_06070</name>
</gene>